<evidence type="ECO:0000313" key="2">
    <source>
        <dbReference type="EMBL" id="QHT17684.1"/>
    </source>
</evidence>
<keyword evidence="1" id="KW-1133">Transmembrane helix</keyword>
<reference evidence="2" key="1">
    <citation type="journal article" date="2020" name="Nature">
        <title>Giant virus diversity and host interactions through global metagenomics.</title>
        <authorList>
            <person name="Schulz F."/>
            <person name="Roux S."/>
            <person name="Paez-Espino D."/>
            <person name="Jungbluth S."/>
            <person name="Walsh D.A."/>
            <person name="Denef V.J."/>
            <person name="McMahon K.D."/>
            <person name="Konstantinidis K.T."/>
            <person name="Eloe-Fadrosh E.A."/>
            <person name="Kyrpides N.C."/>
            <person name="Woyke T."/>
        </authorList>
    </citation>
    <scope>NUCLEOTIDE SEQUENCE</scope>
    <source>
        <strain evidence="2">GVMAG-M-3300023174-30</strain>
    </source>
</reference>
<feature type="transmembrane region" description="Helical" evidence="1">
    <location>
        <begin position="89"/>
        <end position="108"/>
    </location>
</feature>
<feature type="transmembrane region" description="Helical" evidence="1">
    <location>
        <begin position="124"/>
        <end position="143"/>
    </location>
</feature>
<organism evidence="2">
    <name type="scientific">viral metagenome</name>
    <dbReference type="NCBI Taxonomy" id="1070528"/>
    <lineage>
        <taxon>unclassified sequences</taxon>
        <taxon>metagenomes</taxon>
        <taxon>organismal metagenomes</taxon>
    </lineage>
</organism>
<protein>
    <submittedName>
        <fullName evidence="2">Uncharacterized protein</fullName>
    </submittedName>
</protein>
<accession>A0A6C0DN18</accession>
<name>A0A6C0DN18_9ZZZZ</name>
<evidence type="ECO:0000256" key="1">
    <source>
        <dbReference type="SAM" id="Phobius"/>
    </source>
</evidence>
<sequence length="199" mass="23529">MCWNAEVSLNTFILGSIAAIIAIILNVVPYTLILLVYTVSLIQLMEYYTWTNINDKKIVYYLSIIGGLILFLQVIILNYNYVKNKKERNVMYILIILFTLSAILYDYINNKFTMEKAENGHLKWSWIDLPLPFIFIIIFLYLYPTSKSKTKISFVLTLITITISLYNWFKYKTWGSMWCYMANFLWAIIIIYSIIKKII</sequence>
<proteinExistence type="predicted"/>
<feature type="transmembrane region" description="Helical" evidence="1">
    <location>
        <begin position="175"/>
        <end position="195"/>
    </location>
</feature>
<dbReference type="EMBL" id="MN739643">
    <property type="protein sequence ID" value="QHT17684.1"/>
    <property type="molecule type" value="Genomic_DNA"/>
</dbReference>
<dbReference type="AlphaFoldDB" id="A0A6C0DN18"/>
<feature type="transmembrane region" description="Helical" evidence="1">
    <location>
        <begin position="58"/>
        <end position="77"/>
    </location>
</feature>
<feature type="transmembrane region" description="Helical" evidence="1">
    <location>
        <begin position="152"/>
        <end position="169"/>
    </location>
</feature>
<keyword evidence="1" id="KW-0812">Transmembrane</keyword>
<feature type="transmembrane region" description="Helical" evidence="1">
    <location>
        <begin position="12"/>
        <end position="38"/>
    </location>
</feature>
<keyword evidence="1" id="KW-0472">Membrane</keyword>